<sequence>MRNLMLTSALALALAGCATVPAAESATDTAATNSAEVAVAPLGEMIEDVKLDYETFTLDNGLEVVVHTDRKAPIVGVTTYYRVGSKHEPRGRTGFAHLFEHIMFTGSENVDNFDIPLEAAGSTSTNGSTNFDRTNYVETVPTGALDLALMMESDRMGYLLGAVDQAKLDKQRGVVQNEKRQGDNQPYGLTFYALLEGLFPVGHPYRHSVIGSMADLDAASLGDVHQWFKDNYGPNNVVLVLTGDIDAATARPKVERWFGSIPAGPEVRKVEGGPVTLAADKSREIADQVPLPRVYRAWSGPAQDHPDAIPLALGFELLGSLNSSRLDKALVREEQLAVSVGAFNLLAEDVSIMVAQMDVKPGVDRATAEARLDALIAELVESGPEEEELKRAATSLIAQAVNQLEAVGDFGGKGIVFAEGALFNDDPGHYLDDLRETAATTPGQVREALQRWLTRPVFKLAIVPGERTEDGATMGGWGDEATVPPEPSTNAGVVQTASGEAREMPPVEPVGALTFPTTQSARLSNGVEVTLARRTAVPKVLMSIEFDAGLAADGAARAGTQSLMMEMLEQGTTTRSVDDIAEEQELLGASISTGTSVDRSTVTLDTLSANLAPSLELVADIVRNPAFNETDVARVRDQRLAAIAQQIASPIGLAQRVFGPIVYGRDHPYGSVGASGERDVVSSVTTASLADAHRTWLRPDNMRVTVVGDVEMANLLPALEAAFGDWQAPAGAPPAKQLDAPVAQTGPAIYVLDRPNSPQSVLLFGRALPLTGRDQGLEALELANEVIGNGFLSRINMNLREEKGWSYGARSNISDPLGPRALTVFTRVQSDRTGDSIQLILDEMRAFPSTRGVDAVELQRVTDGNIRNLPNRYQTNAQVLGALLDNQRLGRPADYQSKLPDLYRAIDAASLEQAATRYLRPDQMAIIVVGDRGQIDSQIAGLGLPVTYLDPETGEVVDSDVSSAD</sequence>
<dbReference type="Gene3D" id="3.30.830.10">
    <property type="entry name" value="Metalloenzyme, LuxS/M16 peptidase-like"/>
    <property type="match status" value="4"/>
</dbReference>
<gene>
    <name evidence="4" type="ORF">P7228_03080</name>
</gene>
<evidence type="ECO:0000259" key="3">
    <source>
        <dbReference type="Pfam" id="PF05193"/>
    </source>
</evidence>
<name>A0ABY8FSS9_9SPHN</name>
<feature type="domain" description="Peptidase M16 C-terminal" evidence="3">
    <location>
        <begin position="220"/>
        <end position="396"/>
    </location>
</feature>
<organism evidence="4 5">
    <name type="scientific">Altererythrobacter arenosus</name>
    <dbReference type="NCBI Taxonomy" id="3032592"/>
    <lineage>
        <taxon>Bacteria</taxon>
        <taxon>Pseudomonadati</taxon>
        <taxon>Pseudomonadota</taxon>
        <taxon>Alphaproteobacteria</taxon>
        <taxon>Sphingomonadales</taxon>
        <taxon>Erythrobacteraceae</taxon>
        <taxon>Altererythrobacter</taxon>
    </lineage>
</organism>
<evidence type="ECO:0000256" key="1">
    <source>
        <dbReference type="SAM" id="SignalP"/>
    </source>
</evidence>
<dbReference type="InterPro" id="IPR011249">
    <property type="entry name" value="Metalloenz_LuxS/M16"/>
</dbReference>
<feature type="domain" description="Peptidase M16 N-terminal" evidence="2">
    <location>
        <begin position="64"/>
        <end position="186"/>
    </location>
</feature>
<feature type="domain" description="Peptidase M16 C-terminal" evidence="3">
    <location>
        <begin position="683"/>
        <end position="861"/>
    </location>
</feature>
<dbReference type="RefSeq" id="WP_278016759.1">
    <property type="nucleotide sequence ID" value="NZ_CP121106.1"/>
</dbReference>
<accession>A0ABY8FSS9</accession>
<proteinExistence type="predicted"/>
<evidence type="ECO:0000313" key="4">
    <source>
        <dbReference type="EMBL" id="WFL78068.1"/>
    </source>
</evidence>
<dbReference type="Proteomes" id="UP001215827">
    <property type="component" value="Chromosome"/>
</dbReference>
<dbReference type="PROSITE" id="PS51257">
    <property type="entry name" value="PROKAR_LIPOPROTEIN"/>
    <property type="match status" value="1"/>
</dbReference>
<keyword evidence="1" id="KW-0732">Signal</keyword>
<dbReference type="Pfam" id="PF00675">
    <property type="entry name" value="Peptidase_M16"/>
    <property type="match status" value="2"/>
</dbReference>
<dbReference type="Pfam" id="PF05193">
    <property type="entry name" value="Peptidase_M16_C"/>
    <property type="match status" value="2"/>
</dbReference>
<feature type="signal peptide" evidence="1">
    <location>
        <begin position="1"/>
        <end position="22"/>
    </location>
</feature>
<dbReference type="InterPro" id="IPR011765">
    <property type="entry name" value="Pept_M16_N"/>
</dbReference>
<keyword evidence="5" id="KW-1185">Reference proteome</keyword>
<evidence type="ECO:0000259" key="2">
    <source>
        <dbReference type="Pfam" id="PF00675"/>
    </source>
</evidence>
<reference evidence="4 5" key="1">
    <citation type="submission" date="2023-03" db="EMBL/GenBank/DDBJ databases">
        <title>Altererythrobacter sp. CAU 1644 isolated from sand.</title>
        <authorList>
            <person name="Kim W."/>
        </authorList>
    </citation>
    <scope>NUCLEOTIDE SEQUENCE [LARGE SCALE GENOMIC DNA]</scope>
    <source>
        <strain evidence="4 5">CAU 1644</strain>
    </source>
</reference>
<feature type="chain" id="PRO_5046015957" evidence="1">
    <location>
        <begin position="23"/>
        <end position="965"/>
    </location>
</feature>
<dbReference type="InterPro" id="IPR050361">
    <property type="entry name" value="MPP/UQCRC_Complex"/>
</dbReference>
<feature type="domain" description="Peptidase M16 N-terminal" evidence="2">
    <location>
        <begin position="534"/>
        <end position="645"/>
    </location>
</feature>
<dbReference type="InterPro" id="IPR007863">
    <property type="entry name" value="Peptidase_M16_C"/>
</dbReference>
<protein>
    <submittedName>
        <fullName evidence="4">Pitrilysin family protein</fullName>
    </submittedName>
</protein>
<dbReference type="PANTHER" id="PTHR11851">
    <property type="entry name" value="METALLOPROTEASE"/>
    <property type="match status" value="1"/>
</dbReference>
<dbReference type="EMBL" id="CP121106">
    <property type="protein sequence ID" value="WFL78068.1"/>
    <property type="molecule type" value="Genomic_DNA"/>
</dbReference>
<dbReference type="PANTHER" id="PTHR11851:SF224">
    <property type="entry name" value="PROCESSING PROTEASE"/>
    <property type="match status" value="1"/>
</dbReference>
<evidence type="ECO:0000313" key="5">
    <source>
        <dbReference type="Proteomes" id="UP001215827"/>
    </source>
</evidence>
<dbReference type="SUPFAM" id="SSF63411">
    <property type="entry name" value="LuxS/MPP-like metallohydrolase"/>
    <property type="match status" value="4"/>
</dbReference>